<evidence type="ECO:0000313" key="1">
    <source>
        <dbReference type="EMBL" id="EDY57343.1"/>
    </source>
</evidence>
<dbReference type="OrthoDB" id="4120288at2"/>
<reference evidence="1" key="1">
    <citation type="submission" date="2009-10" db="EMBL/GenBank/DDBJ databases">
        <title>The genome sequence of Streptomyces sviceus strain ATCC 29083.</title>
        <authorList>
            <consortium name="The Broad Institute Genome Sequencing Platform"/>
            <consortium name="Broad Institute Microbial Sequencing Center"/>
            <person name="Fischbach M."/>
            <person name="Godfrey P."/>
            <person name="Ward D."/>
            <person name="Young S."/>
            <person name="Zeng Q."/>
            <person name="Koehrsen M."/>
            <person name="Alvarado L."/>
            <person name="Berlin A.M."/>
            <person name="Bochicchio J."/>
            <person name="Borenstein D."/>
            <person name="Chapman S.B."/>
            <person name="Chen Z."/>
            <person name="Engels R."/>
            <person name="Freedman E."/>
            <person name="Gellesch M."/>
            <person name="Goldberg J."/>
            <person name="Griggs A."/>
            <person name="Gujja S."/>
            <person name="Heilman E.R."/>
            <person name="Heiman D.I."/>
            <person name="Hepburn T.A."/>
            <person name="Howarth C."/>
            <person name="Jen D."/>
            <person name="Larson L."/>
            <person name="Lewis B."/>
            <person name="Mehta T."/>
            <person name="Park D."/>
            <person name="Pearson M."/>
            <person name="Richards J."/>
            <person name="Roberts A."/>
            <person name="Saif S."/>
            <person name="Shea T.D."/>
            <person name="Shenoy N."/>
            <person name="Sisk P."/>
            <person name="Stolte C."/>
            <person name="Sykes S.N."/>
            <person name="Thomson T."/>
            <person name="Walk T."/>
            <person name="White J."/>
            <person name="Yandava C."/>
            <person name="Straight P."/>
            <person name="Clardy J."/>
            <person name="Hung D."/>
            <person name="Kolter R."/>
            <person name="Mekalanos J."/>
            <person name="Walker S."/>
            <person name="Walsh C.T."/>
            <person name="Wieland-Brown L.C."/>
            <person name="Haas B."/>
            <person name="Nusbaum C."/>
            <person name="Birren B."/>
        </authorList>
    </citation>
    <scope>NUCLEOTIDE SEQUENCE [LARGE SCALE GENOMIC DNA]</scope>
    <source>
        <strain evidence="1">ATCC 29083</strain>
    </source>
</reference>
<keyword evidence="2" id="KW-1185">Reference proteome</keyword>
<dbReference type="RefSeq" id="WP_007382584.1">
    <property type="nucleotide sequence ID" value="NZ_CM000951.1"/>
</dbReference>
<gene>
    <name evidence="1" type="ORF">SSEG_09352</name>
</gene>
<proteinExistence type="predicted"/>
<evidence type="ECO:0000313" key="2">
    <source>
        <dbReference type="Proteomes" id="UP000002785"/>
    </source>
</evidence>
<dbReference type="Proteomes" id="UP000002785">
    <property type="component" value="Chromosome"/>
</dbReference>
<accession>B5HWY8</accession>
<dbReference type="AlphaFoldDB" id="B5HWY8"/>
<dbReference type="eggNOG" id="ENOG502ZT5P">
    <property type="taxonomic scope" value="Bacteria"/>
</dbReference>
<sequence length="222" mass="24402">MSKSEAPTAKRVTSDWMSTLPGFAAWRPLRLLRRIGPVVQGVTLDRTTSGDGYFPTVHIHALVREFPVVTLTLGQRLITPSGVQESIPFALHSTEFGSAAQRLIAQSELSLEEPPSISEIVNSLYEYVAVQQDKGLPPAVRELEDGILVAAAVGERSLVERGLDLARQMANVWPKSRLPLDWQGSDVWLTGLEQRVDDSSGLQDVVERQVAFHKLAKVPDAQ</sequence>
<protein>
    <submittedName>
        <fullName evidence="1">Uncharacterized protein</fullName>
    </submittedName>
</protein>
<dbReference type="EMBL" id="CM000951">
    <property type="protein sequence ID" value="EDY57343.1"/>
    <property type="molecule type" value="Genomic_DNA"/>
</dbReference>
<organism evidence="1 2">
    <name type="scientific">Streptomyces sviceus (strain ATCC 29083 / DSM 924 / JCM 4929 / NBRC 13980 / NCIMB 11184 / NRRL 5439 / UC 5370)</name>
    <dbReference type="NCBI Taxonomy" id="463191"/>
    <lineage>
        <taxon>Bacteria</taxon>
        <taxon>Bacillati</taxon>
        <taxon>Actinomycetota</taxon>
        <taxon>Actinomycetes</taxon>
        <taxon>Kitasatosporales</taxon>
        <taxon>Streptomycetaceae</taxon>
        <taxon>Streptomyces</taxon>
    </lineage>
</organism>
<name>B5HWY8_STRX2</name>
<dbReference type="HOGENOM" id="CLU_1244779_0_0_11"/>